<gene>
    <name evidence="3" type="ORF">PV367_35440</name>
</gene>
<evidence type="ECO:0000313" key="3">
    <source>
        <dbReference type="EMBL" id="MDX3134967.1"/>
    </source>
</evidence>
<accession>A0AAJ2PWZ8</accession>
<dbReference type="EMBL" id="JARAWN010000345">
    <property type="protein sequence ID" value="MDX3134967.1"/>
    <property type="molecule type" value="Genomic_DNA"/>
</dbReference>
<dbReference type="GO" id="GO:0005975">
    <property type="term" value="P:carbohydrate metabolic process"/>
    <property type="evidence" value="ECO:0007669"/>
    <property type="project" value="InterPro"/>
</dbReference>
<dbReference type="Proteomes" id="UP001273589">
    <property type="component" value="Unassembled WGS sequence"/>
</dbReference>
<feature type="region of interest" description="Disordered" evidence="2">
    <location>
        <begin position="211"/>
        <end position="231"/>
    </location>
</feature>
<name>A0AAJ2PWZ8_9ACTN</name>
<dbReference type="RefSeq" id="WP_319697247.1">
    <property type="nucleotide sequence ID" value="NZ_JARAWN010000345.1"/>
</dbReference>
<proteinExistence type="predicted"/>
<comment type="caution">
    <text evidence="3">The sequence shown here is derived from an EMBL/GenBank/DDBJ whole genome shotgun (WGS) entry which is preliminary data.</text>
</comment>
<feature type="region of interest" description="Disordered" evidence="2">
    <location>
        <begin position="1"/>
        <end position="50"/>
    </location>
</feature>
<organism evidence="3 4">
    <name type="scientific">Streptomyces europaeiscabiei</name>
    <dbReference type="NCBI Taxonomy" id="146819"/>
    <lineage>
        <taxon>Bacteria</taxon>
        <taxon>Bacillati</taxon>
        <taxon>Actinomycetota</taxon>
        <taxon>Actinomycetes</taxon>
        <taxon>Kitasatosporales</taxon>
        <taxon>Streptomycetaceae</taxon>
        <taxon>Streptomyces</taxon>
    </lineage>
</organism>
<sequence length="355" mass="35452">MSAAPLCAPPGALTGPTPIPGAGPGVENGPLGPFLHVHHPGGPETEGTPVPYPAYRLHLQDLARRRRGVGEALGELVVHGARSAADQLREHRQAVGGPGGHVCAAVPVPLAHEPLAVLAGARALHRAVDRPNLMITVPATARGLQAITGCLSEGIGVHAVCVVSVERYARVVDAFLTGLERAARAGLDLGAVPTALSLAVAGLDAAAGASGGAPAGGPVPGGARAGSAGTGRRVPGGLAAATVDAALRIREQVLEGKRWRALARQGARPHPLRWDGIHAQPGGRPAGGDGARAWRVLGALAEQGICYGELTARAEAAALAGSARRQRHTAQLVGAALRAAAPPAADGGSTAAAPR</sequence>
<dbReference type="InterPro" id="IPR001585">
    <property type="entry name" value="TAL/FSA"/>
</dbReference>
<dbReference type="Gene3D" id="3.20.20.70">
    <property type="entry name" value="Aldolase class I"/>
    <property type="match status" value="1"/>
</dbReference>
<keyword evidence="1" id="KW-0704">Schiff base</keyword>
<dbReference type="AlphaFoldDB" id="A0AAJ2PWZ8"/>
<evidence type="ECO:0000256" key="2">
    <source>
        <dbReference type="SAM" id="MobiDB-lite"/>
    </source>
</evidence>
<feature type="compositionally biased region" description="Gly residues" evidence="2">
    <location>
        <begin position="211"/>
        <end position="224"/>
    </location>
</feature>
<dbReference type="InterPro" id="IPR013785">
    <property type="entry name" value="Aldolase_TIM"/>
</dbReference>
<dbReference type="SUPFAM" id="SSF51569">
    <property type="entry name" value="Aldolase"/>
    <property type="match status" value="1"/>
</dbReference>
<evidence type="ECO:0000256" key="1">
    <source>
        <dbReference type="ARBA" id="ARBA00023270"/>
    </source>
</evidence>
<evidence type="ECO:0000313" key="4">
    <source>
        <dbReference type="Proteomes" id="UP001273589"/>
    </source>
</evidence>
<protein>
    <submittedName>
        <fullName evidence="3">Transaldolase family protein</fullName>
    </submittedName>
</protein>
<feature type="compositionally biased region" description="Low complexity" evidence="2">
    <location>
        <begin position="40"/>
        <end position="49"/>
    </location>
</feature>
<dbReference type="Pfam" id="PF00923">
    <property type="entry name" value="TAL_FSA"/>
    <property type="match status" value="1"/>
</dbReference>
<reference evidence="3" key="1">
    <citation type="journal article" date="2023" name="Microb. Genom.">
        <title>Mesoterricola silvestris gen. nov., sp. nov., Mesoterricola sediminis sp. nov., Geothrix oryzae sp. nov., Geothrix edaphica sp. nov., Geothrix rubra sp. nov., and Geothrix limicola sp. nov., six novel members of Acidobacteriota isolated from soils.</title>
        <authorList>
            <person name="Weisberg A.J."/>
            <person name="Pearce E."/>
            <person name="Kramer C.G."/>
            <person name="Chang J.H."/>
            <person name="Clarke C.R."/>
        </authorList>
    </citation>
    <scope>NUCLEOTIDE SEQUENCE</scope>
    <source>
        <strain evidence="3">ND06-05F</strain>
    </source>
</reference>